<proteinExistence type="predicted"/>
<dbReference type="PANTHER" id="PTHR36173">
    <property type="entry name" value="RIBONUCLEASE VAPC16-RELATED"/>
    <property type="match status" value="1"/>
</dbReference>
<dbReference type="Pfam" id="PF01850">
    <property type="entry name" value="PIN"/>
    <property type="match status" value="1"/>
</dbReference>
<keyword evidence="3" id="KW-1185">Reference proteome</keyword>
<dbReference type="InterPro" id="IPR029060">
    <property type="entry name" value="PIN-like_dom_sf"/>
</dbReference>
<evidence type="ECO:0000313" key="2">
    <source>
        <dbReference type="EMBL" id="ENO84006.1"/>
    </source>
</evidence>
<dbReference type="InterPro" id="IPR052919">
    <property type="entry name" value="TA_system_RNase"/>
</dbReference>
<protein>
    <recommendedName>
        <fullName evidence="1">PIN domain-containing protein</fullName>
    </recommendedName>
</protein>
<organism evidence="2 3">
    <name type="scientific">Thauera linaloolentis (strain DSM 12138 / JCM 21573 / CCUG 41526 / CIP 105981 / IAM 15112 / NBRC 102519 / 47Lol)</name>
    <dbReference type="NCBI Taxonomy" id="1123367"/>
    <lineage>
        <taxon>Bacteria</taxon>
        <taxon>Pseudomonadati</taxon>
        <taxon>Pseudomonadota</taxon>
        <taxon>Betaproteobacteria</taxon>
        <taxon>Rhodocyclales</taxon>
        <taxon>Zoogloeaceae</taxon>
        <taxon>Thauera</taxon>
    </lineage>
</organism>
<gene>
    <name evidence="2" type="ORF">C666_18060</name>
</gene>
<accession>N6XQP7</accession>
<dbReference type="eggNOG" id="COG3744">
    <property type="taxonomic scope" value="Bacteria"/>
</dbReference>
<dbReference type="STRING" id="1123367.GCA_000621305_01348"/>
<reference evidence="2 3" key="1">
    <citation type="submission" date="2012-09" db="EMBL/GenBank/DDBJ databases">
        <title>Draft Genome Sequences of 6 Strains from Genus Thauera.</title>
        <authorList>
            <person name="Liu B."/>
            <person name="Shapleigh J.P."/>
            <person name="Frostegard A.H."/>
        </authorList>
    </citation>
    <scope>NUCLEOTIDE SEQUENCE [LARGE SCALE GENOMIC DNA]</scope>
    <source>
        <strain evidence="3">47Lol / DSM 12138</strain>
    </source>
</reference>
<dbReference type="CDD" id="cd09872">
    <property type="entry name" value="PIN_Sll0205-like"/>
    <property type="match status" value="1"/>
</dbReference>
<feature type="domain" description="PIN" evidence="1">
    <location>
        <begin position="4"/>
        <end position="120"/>
    </location>
</feature>
<name>N6XQP7_THAL4</name>
<evidence type="ECO:0000313" key="3">
    <source>
        <dbReference type="Proteomes" id="UP000013232"/>
    </source>
</evidence>
<dbReference type="PANTHER" id="PTHR36173:SF2">
    <property type="entry name" value="RIBONUCLEASE VAPC16"/>
    <property type="match status" value="1"/>
</dbReference>
<dbReference type="InterPro" id="IPR041705">
    <property type="entry name" value="PIN_Sll0205"/>
</dbReference>
<dbReference type="AlphaFoldDB" id="N6XQP7"/>
<evidence type="ECO:0000259" key="1">
    <source>
        <dbReference type="Pfam" id="PF01850"/>
    </source>
</evidence>
<sequence length="132" mass="14991">MRLLLDTHFAFWWQSGDDRVTDEVRQLVDAADEVMVSRVSLWELTIKAGLGKVHIDLPVFAAQVEAMGFAWLPIENAHVLKLAELPAFDDHRDPFDRLLLAQSIAEPLILLTTDGKLAQYGSTVRLVERLRR</sequence>
<dbReference type="Gene3D" id="3.40.50.1010">
    <property type="entry name" value="5'-nuclease"/>
    <property type="match status" value="1"/>
</dbReference>
<dbReference type="OrthoDB" id="9798990at2"/>
<dbReference type="RefSeq" id="WP_004347209.1">
    <property type="nucleotide sequence ID" value="NZ_AMXE01000127.1"/>
</dbReference>
<dbReference type="EMBL" id="AMXE01000127">
    <property type="protein sequence ID" value="ENO84006.1"/>
    <property type="molecule type" value="Genomic_DNA"/>
</dbReference>
<dbReference type="Proteomes" id="UP000013232">
    <property type="component" value="Unassembled WGS sequence"/>
</dbReference>
<dbReference type="InterPro" id="IPR002716">
    <property type="entry name" value="PIN_dom"/>
</dbReference>
<comment type="caution">
    <text evidence="2">The sequence shown here is derived from an EMBL/GenBank/DDBJ whole genome shotgun (WGS) entry which is preliminary data.</text>
</comment>
<dbReference type="SUPFAM" id="SSF88723">
    <property type="entry name" value="PIN domain-like"/>
    <property type="match status" value="1"/>
</dbReference>